<evidence type="ECO:0000259" key="3">
    <source>
        <dbReference type="SMART" id="SM00856"/>
    </source>
</evidence>
<dbReference type="CDD" id="cd15798">
    <property type="entry name" value="PMEI-like_3"/>
    <property type="match status" value="1"/>
</dbReference>
<keyword evidence="1 2" id="KW-0732">Signal</keyword>
<protein>
    <recommendedName>
        <fullName evidence="3">Pectinesterase inhibitor domain-containing protein</fullName>
    </recommendedName>
</protein>
<dbReference type="InterPro" id="IPR006501">
    <property type="entry name" value="Pectinesterase_inhib_dom"/>
</dbReference>
<evidence type="ECO:0000256" key="1">
    <source>
        <dbReference type="ARBA" id="ARBA00022729"/>
    </source>
</evidence>
<proteinExistence type="predicted"/>
<feature type="domain" description="Pectinesterase inhibitor" evidence="3">
    <location>
        <begin position="34"/>
        <end position="194"/>
    </location>
</feature>
<dbReference type="PANTHER" id="PTHR31080">
    <property type="entry name" value="PECTINESTERASE INHIBITOR-LIKE"/>
    <property type="match status" value="1"/>
</dbReference>
<feature type="signal peptide" evidence="2">
    <location>
        <begin position="1"/>
        <end position="21"/>
    </location>
</feature>
<gene>
    <name evidence="4" type="ORF">CCAM_LOCUS8288</name>
</gene>
<reference evidence="4 5" key="1">
    <citation type="submission" date="2018-04" db="EMBL/GenBank/DDBJ databases">
        <authorList>
            <person name="Vogel A."/>
        </authorList>
    </citation>
    <scope>NUCLEOTIDE SEQUENCE [LARGE SCALE GENOMIC DNA]</scope>
</reference>
<evidence type="ECO:0000313" key="4">
    <source>
        <dbReference type="EMBL" id="VFQ66512.1"/>
    </source>
</evidence>
<accession>A0A484KWM4</accession>
<dbReference type="Proteomes" id="UP000595140">
    <property type="component" value="Unassembled WGS sequence"/>
</dbReference>
<dbReference type="SMART" id="SM00856">
    <property type="entry name" value="PMEI"/>
    <property type="match status" value="1"/>
</dbReference>
<feature type="chain" id="PRO_5019801795" description="Pectinesterase inhibitor domain-containing protein" evidence="2">
    <location>
        <begin position="22"/>
        <end position="216"/>
    </location>
</feature>
<name>A0A484KWM4_9ASTE</name>
<dbReference type="SUPFAM" id="SSF101148">
    <property type="entry name" value="Plant invertase/pectin methylesterase inhibitor"/>
    <property type="match status" value="1"/>
</dbReference>
<keyword evidence="5" id="KW-1185">Reference proteome</keyword>
<sequence length="216" mass="22962">MKTTLSINSLFIFLALSSVHSRPSRAAAGAATKEDTQFIEATCNNKDVVLPNPSLCVRYLSPFAGAVKRDLAVLARVAIDVTHDKTNSVVTYMRKNVSAGADVKAEIALKDCWNTYLVSSIGEMENSTNALKAISAADKAAALGDVQAWMDAALTDQDMCTAGLEKKVADMNLKAAVLGQMALVKQLTGNALALFHKFSCSNGGPCNARINTIIIH</sequence>
<dbReference type="InterPro" id="IPR051955">
    <property type="entry name" value="PME_Inhibitor"/>
</dbReference>
<evidence type="ECO:0000313" key="5">
    <source>
        <dbReference type="Proteomes" id="UP000595140"/>
    </source>
</evidence>
<dbReference type="Gene3D" id="1.20.140.40">
    <property type="entry name" value="Invertase/pectin methylesterase inhibitor family protein"/>
    <property type="match status" value="1"/>
</dbReference>
<dbReference type="Pfam" id="PF04043">
    <property type="entry name" value="PMEI"/>
    <property type="match status" value="1"/>
</dbReference>
<dbReference type="PANTHER" id="PTHR31080:SF296">
    <property type="entry name" value="OS05G0360900 PROTEIN"/>
    <property type="match status" value="1"/>
</dbReference>
<dbReference type="InterPro" id="IPR035513">
    <property type="entry name" value="Invertase/methylesterase_inhib"/>
</dbReference>
<dbReference type="EMBL" id="OOIL02000559">
    <property type="protein sequence ID" value="VFQ66512.1"/>
    <property type="molecule type" value="Genomic_DNA"/>
</dbReference>
<dbReference type="NCBIfam" id="TIGR01614">
    <property type="entry name" value="PME_inhib"/>
    <property type="match status" value="1"/>
</dbReference>
<evidence type="ECO:0000256" key="2">
    <source>
        <dbReference type="SAM" id="SignalP"/>
    </source>
</evidence>
<dbReference type="OrthoDB" id="1320217at2759"/>
<dbReference type="GO" id="GO:0004857">
    <property type="term" value="F:enzyme inhibitor activity"/>
    <property type="evidence" value="ECO:0007669"/>
    <property type="project" value="InterPro"/>
</dbReference>
<dbReference type="AlphaFoldDB" id="A0A484KWM4"/>
<organism evidence="4 5">
    <name type="scientific">Cuscuta campestris</name>
    <dbReference type="NCBI Taxonomy" id="132261"/>
    <lineage>
        <taxon>Eukaryota</taxon>
        <taxon>Viridiplantae</taxon>
        <taxon>Streptophyta</taxon>
        <taxon>Embryophyta</taxon>
        <taxon>Tracheophyta</taxon>
        <taxon>Spermatophyta</taxon>
        <taxon>Magnoliopsida</taxon>
        <taxon>eudicotyledons</taxon>
        <taxon>Gunneridae</taxon>
        <taxon>Pentapetalae</taxon>
        <taxon>asterids</taxon>
        <taxon>lamiids</taxon>
        <taxon>Solanales</taxon>
        <taxon>Convolvulaceae</taxon>
        <taxon>Cuscuteae</taxon>
        <taxon>Cuscuta</taxon>
        <taxon>Cuscuta subgen. Grammica</taxon>
        <taxon>Cuscuta sect. Cleistogrammica</taxon>
    </lineage>
</organism>